<keyword evidence="8 24" id="KW-0808">Transferase</keyword>
<dbReference type="GO" id="GO:0006654">
    <property type="term" value="P:phosphatidic acid biosynthetic process"/>
    <property type="evidence" value="ECO:0007669"/>
    <property type="project" value="InterPro"/>
</dbReference>
<keyword evidence="10 23" id="KW-0479">Metal-binding</keyword>
<dbReference type="PROSITE" id="PS01069">
    <property type="entry name" value="DAGK_PROKAR"/>
    <property type="match status" value="1"/>
</dbReference>
<feature type="binding site" evidence="22">
    <location>
        <position position="91"/>
    </location>
    <ligand>
        <name>ATP</name>
        <dbReference type="ChEBI" id="CHEBI:30616"/>
    </ligand>
</feature>
<gene>
    <name evidence="25" type="ORF">ZBT109_2291</name>
</gene>
<evidence type="ECO:0000256" key="3">
    <source>
        <dbReference type="ARBA" id="ARBA00012133"/>
    </source>
</evidence>
<evidence type="ECO:0000256" key="1">
    <source>
        <dbReference type="ARBA" id="ARBA00004429"/>
    </source>
</evidence>
<evidence type="ECO:0000256" key="21">
    <source>
        <dbReference type="PIRSR" id="PIRSR600829-2"/>
    </source>
</evidence>
<feature type="transmembrane region" description="Helical" evidence="24">
    <location>
        <begin position="111"/>
        <end position="133"/>
    </location>
</feature>
<evidence type="ECO:0000256" key="19">
    <source>
        <dbReference type="ARBA" id="ARBA00023264"/>
    </source>
</evidence>
<evidence type="ECO:0000256" key="5">
    <source>
        <dbReference type="ARBA" id="ARBA00022475"/>
    </source>
</evidence>
<keyword evidence="11 22" id="KW-0547">Nucleotide-binding</keyword>
<dbReference type="PANTHER" id="PTHR34299">
    <property type="entry name" value="DIACYLGLYCEROL KINASE"/>
    <property type="match status" value="1"/>
</dbReference>
<organism evidence="25 26">
    <name type="scientific">Zymobacter palmae</name>
    <dbReference type="NCBI Taxonomy" id="33074"/>
    <lineage>
        <taxon>Bacteria</taxon>
        <taxon>Pseudomonadati</taxon>
        <taxon>Pseudomonadota</taxon>
        <taxon>Gammaproteobacteria</taxon>
        <taxon>Oceanospirillales</taxon>
        <taxon>Halomonadaceae</taxon>
        <taxon>Zymobacter group</taxon>
        <taxon>Zymobacter</taxon>
    </lineage>
</organism>
<feature type="transmembrane region" description="Helical" evidence="24">
    <location>
        <begin position="44"/>
        <end position="64"/>
    </location>
</feature>
<evidence type="ECO:0000313" key="25">
    <source>
        <dbReference type="EMBL" id="BBG31023.1"/>
    </source>
</evidence>
<dbReference type="EMBL" id="AP018933">
    <property type="protein sequence ID" value="BBG31023.1"/>
    <property type="molecule type" value="Genomic_DNA"/>
</dbReference>
<evidence type="ECO:0000256" key="11">
    <source>
        <dbReference type="ARBA" id="ARBA00022741"/>
    </source>
</evidence>
<evidence type="ECO:0000256" key="2">
    <source>
        <dbReference type="ARBA" id="ARBA00005967"/>
    </source>
</evidence>
<keyword evidence="26" id="KW-1185">Reference proteome</keyword>
<name>A0A348HHC1_9GAMM</name>
<feature type="binding site" evidence="22">
    <location>
        <position position="43"/>
    </location>
    <ligand>
        <name>ATP</name>
        <dbReference type="ChEBI" id="CHEBI:30616"/>
    </ligand>
</feature>
<feature type="binding site" evidence="21">
    <location>
        <begin position="37"/>
        <end position="40"/>
    </location>
    <ligand>
        <name>substrate</name>
    </ligand>
</feature>
<comment type="catalytic activity">
    <reaction evidence="24">
        <text>a 1,2-diacyl-sn-glycerol + ATP = a 1,2-diacyl-sn-glycero-3-phosphate + ADP + H(+)</text>
        <dbReference type="Rhea" id="RHEA:10272"/>
        <dbReference type="ChEBI" id="CHEBI:15378"/>
        <dbReference type="ChEBI" id="CHEBI:17815"/>
        <dbReference type="ChEBI" id="CHEBI:30616"/>
        <dbReference type="ChEBI" id="CHEBI:58608"/>
        <dbReference type="ChEBI" id="CHEBI:456216"/>
        <dbReference type="EC" id="2.7.1.107"/>
    </reaction>
</comment>
<evidence type="ECO:0000256" key="18">
    <source>
        <dbReference type="ARBA" id="ARBA00023209"/>
    </source>
</evidence>
<dbReference type="KEGG" id="zpl:ZBT109_2291"/>
<comment type="subcellular location">
    <subcellularLocation>
        <location evidence="1 24">Cell inner membrane</location>
        <topology evidence="1 24">Multi-pass membrane protein</topology>
    </subcellularLocation>
</comment>
<keyword evidence="12 24" id="KW-0418">Kinase</keyword>
<evidence type="ECO:0000256" key="16">
    <source>
        <dbReference type="ARBA" id="ARBA00023098"/>
    </source>
</evidence>
<keyword evidence="9 24" id="KW-0812">Transmembrane</keyword>
<feature type="binding site" evidence="22">
    <location>
        <begin position="109"/>
        <end position="110"/>
    </location>
    <ligand>
        <name>ATP</name>
        <dbReference type="ChEBI" id="CHEBI:30616"/>
    </ligand>
</feature>
<keyword evidence="15 24" id="KW-1133">Transmembrane helix</keyword>
<dbReference type="InterPro" id="IPR000829">
    <property type="entry name" value="DAGK"/>
</dbReference>
<feature type="binding site" evidence="21">
    <location>
        <position position="113"/>
    </location>
    <ligand>
        <name>substrate</name>
    </ligand>
</feature>
<dbReference type="CDD" id="cd14264">
    <property type="entry name" value="DAGK_IM"/>
    <property type="match status" value="1"/>
</dbReference>
<accession>A0A348HHC1</accession>
<evidence type="ECO:0000256" key="23">
    <source>
        <dbReference type="PIRSR" id="PIRSR600829-4"/>
    </source>
</evidence>
<proteinExistence type="inferred from homology"/>
<keyword evidence="18" id="KW-0594">Phospholipid biosynthesis</keyword>
<evidence type="ECO:0000256" key="7">
    <source>
        <dbReference type="ARBA" id="ARBA00022519"/>
    </source>
</evidence>
<dbReference type="STRING" id="1123510.GCA_000620025_01249"/>
<feature type="binding site" evidence="22">
    <location>
        <begin position="100"/>
        <end position="102"/>
    </location>
    <ligand>
        <name>ATP</name>
        <dbReference type="ChEBI" id="CHEBI:30616"/>
    </ligand>
</feature>
<feature type="binding site" evidence="22">
    <location>
        <position position="24"/>
    </location>
    <ligand>
        <name>ATP</name>
        <dbReference type="ChEBI" id="CHEBI:30616"/>
    </ligand>
</feature>
<evidence type="ECO:0000256" key="12">
    <source>
        <dbReference type="ARBA" id="ARBA00022777"/>
    </source>
</evidence>
<sequence>MTLVSRPRLFGSVVMKPGHTGLTRLMHSFGYSWQGFRAAWRHEAAFRQEVVLAVILFPATFWLANSLATWLMLIGTALLVMLVELLNSAIEAVVDRIGAERHPLAGRAKDLASAAVLLASLIAGVTWVGMLFARLGWVPWVWA</sequence>
<dbReference type="InterPro" id="IPR036945">
    <property type="entry name" value="DAGK_sf"/>
</dbReference>
<evidence type="ECO:0000256" key="4">
    <source>
        <dbReference type="ARBA" id="ARBA00017575"/>
    </source>
</evidence>
<evidence type="ECO:0000256" key="17">
    <source>
        <dbReference type="ARBA" id="ARBA00023136"/>
    </source>
</evidence>
<evidence type="ECO:0000256" key="24">
    <source>
        <dbReference type="RuleBase" id="RU363065"/>
    </source>
</evidence>
<evidence type="ECO:0000256" key="22">
    <source>
        <dbReference type="PIRSR" id="PIRSR600829-3"/>
    </source>
</evidence>
<evidence type="ECO:0000256" key="20">
    <source>
        <dbReference type="PIRSR" id="PIRSR600829-1"/>
    </source>
</evidence>
<keyword evidence="19 24" id="KW-1208">Phospholipid metabolism</keyword>
<dbReference type="EC" id="2.7.1.107" evidence="3 24"/>
<evidence type="ECO:0000256" key="6">
    <source>
        <dbReference type="ARBA" id="ARBA00022516"/>
    </source>
</evidence>
<comment type="function">
    <text evidence="24">Catalyzes the ATP-dependent phosphorylation of sn-l,2-diacylglycerol (DAG) to phosphatidic acid. Involved in the recycling of diacylglycerol produced as a by-product during membrane-derived oligosaccharide (MDO) biosynthesis.</text>
</comment>
<keyword evidence="17 24" id="KW-0472">Membrane</keyword>
<feature type="binding site" evidence="21">
    <location>
        <position position="24"/>
    </location>
    <ligand>
        <name>substrate</name>
    </ligand>
</feature>
<dbReference type="PANTHER" id="PTHR34299:SF1">
    <property type="entry name" value="DIACYLGLYCEROL KINASE"/>
    <property type="match status" value="1"/>
</dbReference>
<dbReference type="GO" id="GO:0005886">
    <property type="term" value="C:plasma membrane"/>
    <property type="evidence" value="ECO:0007669"/>
    <property type="project" value="UniProtKB-SubCell"/>
</dbReference>
<keyword evidence="13 22" id="KW-0067">ATP-binding</keyword>
<evidence type="ECO:0000313" key="26">
    <source>
        <dbReference type="Proteomes" id="UP000267342"/>
    </source>
</evidence>
<keyword evidence="7 24" id="KW-0997">Cell inner membrane</keyword>
<protein>
    <recommendedName>
        <fullName evidence="4 24">Diacylglycerol kinase</fullName>
        <ecNumber evidence="3 24">2.7.1.107</ecNumber>
    </recommendedName>
</protein>
<comment type="similarity">
    <text evidence="2 24">Belongs to the bacterial diacylglycerol kinase family.</text>
</comment>
<feature type="binding site" evidence="22">
    <location>
        <position position="31"/>
    </location>
    <ligand>
        <name>ATP</name>
        <dbReference type="ChEBI" id="CHEBI:30616"/>
    </ligand>
</feature>
<evidence type="ECO:0000256" key="10">
    <source>
        <dbReference type="ARBA" id="ARBA00022723"/>
    </source>
</evidence>
<keyword evidence="14 23" id="KW-0460">Magnesium</keyword>
<evidence type="ECO:0000256" key="13">
    <source>
        <dbReference type="ARBA" id="ARBA00022840"/>
    </source>
</evidence>
<dbReference type="GO" id="GO:0046872">
    <property type="term" value="F:metal ion binding"/>
    <property type="evidence" value="ECO:0007669"/>
    <property type="project" value="UniProtKB-KW"/>
</dbReference>
<dbReference type="InterPro" id="IPR033718">
    <property type="entry name" value="DAGK_prok"/>
</dbReference>
<evidence type="ECO:0000256" key="8">
    <source>
        <dbReference type="ARBA" id="ARBA00022679"/>
    </source>
</evidence>
<comment type="cofactor">
    <cofactor evidence="23">
        <name>Mg(2+)</name>
        <dbReference type="ChEBI" id="CHEBI:18420"/>
    </cofactor>
    <text evidence="23">Mn(2+), Zn(2+), Cd(2+) and Co(2+) support activity to lesser extents.</text>
</comment>
<evidence type="ECO:0000256" key="9">
    <source>
        <dbReference type="ARBA" id="ARBA00022692"/>
    </source>
</evidence>
<keyword evidence="5" id="KW-1003">Cell membrane</keyword>
<keyword evidence="16 24" id="KW-0443">Lipid metabolism</keyword>
<dbReference type="Gene3D" id="1.10.287.3610">
    <property type="match status" value="1"/>
</dbReference>
<feature type="active site" description="Proton acceptor" evidence="20">
    <location>
        <position position="84"/>
    </location>
</feature>
<feature type="binding site" evidence="21">
    <location>
        <begin position="45"/>
        <end position="49"/>
    </location>
    <ligand>
        <name>substrate</name>
    </ligand>
</feature>
<evidence type="ECO:0000256" key="15">
    <source>
        <dbReference type="ARBA" id="ARBA00022989"/>
    </source>
</evidence>
<reference evidence="25 26" key="1">
    <citation type="submission" date="2018-09" db="EMBL/GenBank/DDBJ databases">
        <title>Zymobacter palmae IAM14233 (=T109) whole genome analysis.</title>
        <authorList>
            <person name="Yanase H."/>
        </authorList>
    </citation>
    <scope>NUCLEOTIDE SEQUENCE [LARGE SCALE GENOMIC DNA]</scope>
    <source>
        <strain evidence="25 26">IAM14233</strain>
    </source>
</reference>
<dbReference type="GO" id="GO:0005524">
    <property type="term" value="F:ATP binding"/>
    <property type="evidence" value="ECO:0007669"/>
    <property type="project" value="UniProtKB-KW"/>
</dbReference>
<keyword evidence="6" id="KW-0444">Lipid biosynthesis</keyword>
<feature type="binding site" evidence="21">
    <location>
        <position position="84"/>
    </location>
    <ligand>
        <name>substrate</name>
    </ligand>
</feature>
<dbReference type="AlphaFoldDB" id="A0A348HHC1"/>
<dbReference type="Pfam" id="PF01219">
    <property type="entry name" value="DAGK_prokar"/>
    <property type="match status" value="1"/>
</dbReference>
<evidence type="ECO:0000256" key="14">
    <source>
        <dbReference type="ARBA" id="ARBA00022842"/>
    </source>
</evidence>
<dbReference type="GO" id="GO:0004143">
    <property type="term" value="F:ATP-dependent diacylglycerol kinase activity"/>
    <property type="evidence" value="ECO:0007669"/>
    <property type="project" value="UniProtKB-EC"/>
</dbReference>
<dbReference type="Proteomes" id="UP000267342">
    <property type="component" value="Chromosome"/>
</dbReference>
<feature type="binding site" evidence="23">
    <location>
        <position position="43"/>
    </location>
    <ligand>
        <name>a divalent metal cation</name>
        <dbReference type="ChEBI" id="CHEBI:60240"/>
    </ligand>
</feature>
<feature type="transmembrane region" description="Helical" evidence="24">
    <location>
        <begin position="70"/>
        <end position="90"/>
    </location>
</feature>
<feature type="binding site" evidence="23">
    <location>
        <position position="91"/>
    </location>
    <ligand>
        <name>a divalent metal cation</name>
        <dbReference type="ChEBI" id="CHEBI:60240"/>
    </ligand>
</feature>